<dbReference type="RefSeq" id="WP_009901835.1">
    <property type="nucleotide sequence ID" value="NZ_CAADAK010000010.1"/>
</dbReference>
<dbReference type="Proteomes" id="UP000411588">
    <property type="component" value="Unassembled WGS sequence"/>
</dbReference>
<comment type="caution">
    <text evidence="1">The sequence shown here is derived from an EMBL/GenBank/DDBJ whole genome shotgun (WGS) entry which is preliminary data.</text>
</comment>
<evidence type="ECO:0000313" key="2">
    <source>
        <dbReference type="Proteomes" id="UP000411588"/>
    </source>
</evidence>
<proteinExistence type="predicted"/>
<evidence type="ECO:0008006" key="3">
    <source>
        <dbReference type="Google" id="ProtNLM"/>
    </source>
</evidence>
<dbReference type="AlphaFoldDB" id="A0AB74QDZ9"/>
<reference evidence="1 2" key="1">
    <citation type="submission" date="2019-02" db="EMBL/GenBank/DDBJ databases">
        <authorList>
            <consortium name="Pathogen Informatics"/>
        </authorList>
    </citation>
    <scope>NUCLEOTIDE SEQUENCE [LARGE SCALE GENOMIC DNA]</scope>
    <source>
        <strain evidence="2">clo34</strain>
    </source>
</reference>
<organism evidence="1 2">
    <name type="scientific">Clostridioides difficile</name>
    <name type="common">Peptoclostridium difficile</name>
    <dbReference type="NCBI Taxonomy" id="1496"/>
    <lineage>
        <taxon>Bacteria</taxon>
        <taxon>Bacillati</taxon>
        <taxon>Bacillota</taxon>
        <taxon>Clostridia</taxon>
        <taxon>Peptostreptococcales</taxon>
        <taxon>Peptostreptococcaceae</taxon>
        <taxon>Clostridioides</taxon>
    </lineage>
</organism>
<dbReference type="EMBL" id="CAADAN010000009">
    <property type="protein sequence ID" value="VFD33349.1"/>
    <property type="molecule type" value="Genomic_DNA"/>
</dbReference>
<accession>A0AB74QDZ9</accession>
<protein>
    <recommendedName>
        <fullName evidence="3">Phage protein</fullName>
    </recommendedName>
</protein>
<gene>
    <name evidence="1" type="ORF">SAMEA1402399_02549</name>
</gene>
<sequence>MRNLLVGNGINIQYDNINYTTKNIVLRILTDLDKPDYPCDYIIDQPILLKHYIGKLFLFARDMIDGEFDEFVNCSAERKALEDFKERYSYRKNSLRIADIGFEDYYLIHDLVCHKSGINNPEQYVVREAMRMAYLNSIYNGGKLNLLYKNYSDKFKKYLLSFDNIFTTNYDNNIEMVTDKKIHHIHGEFSKLSEIYNPESLRNQLDDNPLEGIANDPEYMHLHSTAISTYCGDYKQYHIKQGYTANKAVEKFAEGYLTNEFVRKDIDSWEKVENNLLKNLANTIKVKVKNPELRFQEDYSINEFKAIKGKLAILGLSPYNDYHLFEIIDNSNIDECVYFYFDESDCDRIKSLLSTLKSQKKLSFKSVKEFWGDM</sequence>
<evidence type="ECO:0000313" key="1">
    <source>
        <dbReference type="EMBL" id="VFD33349.1"/>
    </source>
</evidence>
<name>A0AB74QDZ9_CLODI</name>